<name>A0A5C2SDM4_9APHY</name>
<keyword evidence="3" id="KW-1185">Reference proteome</keyword>
<proteinExistence type="predicted"/>
<dbReference type="AlphaFoldDB" id="A0A5C2SDM4"/>
<gene>
    <name evidence="2" type="ORF">L227DRAFT_42682</name>
</gene>
<sequence>MASAPLHWQLPSCATAVGVHAIASERGLPPSVTRPLSSHRRSSRVQISIFQAIHVTVLQTYLRLTTPTDSPLSHIPWSLLTPPTNLLTASAPHASHHVPLCRPQSRSRTSSLHHRTTAIATSTPSWPLVSYRRSFITHHSLRHLAQHSTPGLDSFCLRTLAAHNVPARPRT</sequence>
<dbReference type="EMBL" id="ML122260">
    <property type="protein sequence ID" value="RPD61885.1"/>
    <property type="molecule type" value="Genomic_DNA"/>
</dbReference>
<dbReference type="Proteomes" id="UP000313359">
    <property type="component" value="Unassembled WGS sequence"/>
</dbReference>
<feature type="region of interest" description="Disordered" evidence="1">
    <location>
        <begin position="97"/>
        <end position="116"/>
    </location>
</feature>
<protein>
    <submittedName>
        <fullName evidence="2">Uncharacterized protein</fullName>
    </submittedName>
</protein>
<reference evidence="2" key="1">
    <citation type="journal article" date="2018" name="Genome Biol. Evol.">
        <title>Genomics and development of Lentinus tigrinus, a white-rot wood-decaying mushroom with dimorphic fruiting bodies.</title>
        <authorList>
            <person name="Wu B."/>
            <person name="Xu Z."/>
            <person name="Knudson A."/>
            <person name="Carlson A."/>
            <person name="Chen N."/>
            <person name="Kovaka S."/>
            <person name="LaButti K."/>
            <person name="Lipzen A."/>
            <person name="Pennachio C."/>
            <person name="Riley R."/>
            <person name="Schakwitz W."/>
            <person name="Umezawa K."/>
            <person name="Ohm R.A."/>
            <person name="Grigoriev I.V."/>
            <person name="Nagy L.G."/>
            <person name="Gibbons J."/>
            <person name="Hibbett D."/>
        </authorList>
    </citation>
    <scope>NUCLEOTIDE SEQUENCE [LARGE SCALE GENOMIC DNA]</scope>
    <source>
        <strain evidence="2">ALCF2SS1-6</strain>
    </source>
</reference>
<evidence type="ECO:0000256" key="1">
    <source>
        <dbReference type="SAM" id="MobiDB-lite"/>
    </source>
</evidence>
<organism evidence="2 3">
    <name type="scientific">Lentinus tigrinus ALCF2SS1-6</name>
    <dbReference type="NCBI Taxonomy" id="1328759"/>
    <lineage>
        <taxon>Eukaryota</taxon>
        <taxon>Fungi</taxon>
        <taxon>Dikarya</taxon>
        <taxon>Basidiomycota</taxon>
        <taxon>Agaricomycotina</taxon>
        <taxon>Agaricomycetes</taxon>
        <taxon>Polyporales</taxon>
        <taxon>Polyporaceae</taxon>
        <taxon>Lentinus</taxon>
    </lineage>
</organism>
<evidence type="ECO:0000313" key="3">
    <source>
        <dbReference type="Proteomes" id="UP000313359"/>
    </source>
</evidence>
<evidence type="ECO:0000313" key="2">
    <source>
        <dbReference type="EMBL" id="RPD61885.1"/>
    </source>
</evidence>
<accession>A0A5C2SDM4</accession>